<comment type="cofactor">
    <cofactor evidence="1">
        <name>L-ascorbate</name>
        <dbReference type="ChEBI" id="CHEBI:38290"/>
    </cofactor>
</comment>
<dbReference type="PANTHER" id="PTHR10869">
    <property type="entry name" value="PROLYL 4-HYDROXYLASE ALPHA SUBUNIT"/>
    <property type="match status" value="1"/>
</dbReference>
<dbReference type="AlphaFoldDB" id="V4A1E4"/>
<dbReference type="SMART" id="SM00702">
    <property type="entry name" value="P4Hc"/>
    <property type="match status" value="1"/>
</dbReference>
<dbReference type="GO" id="GO:0031418">
    <property type="term" value="F:L-ascorbic acid binding"/>
    <property type="evidence" value="ECO:0007669"/>
    <property type="project" value="UniProtKB-KW"/>
</dbReference>
<keyword evidence="6" id="KW-0408">Iron</keyword>
<reference evidence="10 11" key="1">
    <citation type="journal article" date="2013" name="Nature">
        <title>Insights into bilaterian evolution from three spiralian genomes.</title>
        <authorList>
            <person name="Simakov O."/>
            <person name="Marletaz F."/>
            <person name="Cho S.J."/>
            <person name="Edsinger-Gonzales E."/>
            <person name="Havlak P."/>
            <person name="Hellsten U."/>
            <person name="Kuo D.H."/>
            <person name="Larsson T."/>
            <person name="Lv J."/>
            <person name="Arendt D."/>
            <person name="Savage R."/>
            <person name="Osoegawa K."/>
            <person name="de Jong P."/>
            <person name="Grimwood J."/>
            <person name="Chapman J.A."/>
            <person name="Shapiro H."/>
            <person name="Aerts A."/>
            <person name="Otillar R.P."/>
            <person name="Terry A.Y."/>
            <person name="Boore J.L."/>
            <person name="Grigoriev I.V."/>
            <person name="Lindberg D.R."/>
            <person name="Seaver E.C."/>
            <person name="Weisblat D.A."/>
            <person name="Putnam N.H."/>
            <person name="Rokhsar D.S."/>
        </authorList>
    </citation>
    <scope>NUCLEOTIDE SEQUENCE [LARGE SCALE GENOMIC DNA]</scope>
</reference>
<dbReference type="GO" id="GO:0005506">
    <property type="term" value="F:iron ion binding"/>
    <property type="evidence" value="ECO:0007669"/>
    <property type="project" value="InterPro"/>
</dbReference>
<evidence type="ECO:0000256" key="6">
    <source>
        <dbReference type="ARBA" id="ARBA00023004"/>
    </source>
</evidence>
<sequence>MMYKFYTLLLVLFGLNGVYGHVFTSSAKFRQFLEQRENITEKIGEYIEYERERLIVLNKSTGYEDDIEYAKIRIEDLTQLLSEVKKNKTESKEDSIDEIIHNPVKAYVIIKHFVANYRTKFSNQTKYGYKYHRVLDCPQFNSPTIIEQRDALDAILRIQTIHELSADDIMNGRFMGRNSPKLTAADAYIFGATAHNENLIDIANDWISIAWERLNGDVTKATFNWKDALRRLILLKHSRHEKEKTSELLNIGVKKDTGNIFHKMYLAHRGDRLPYHVDYSPWPIWSIKRRLCNQKHIQPMQNTTNLRCKYRSAMSRPIYSMYREEVINNKPYISIIHGFLTDTEVDSLIQTASLNLTLPKEQRNTYFEVASLDVDDDTSRLVSSKISNMFRYNLKSSNMPKLINYGLGGYLEEEYKVQGVLNALASLTIFLSDIEESGRTIFTKLGISVPSQKGNLLYWFNKEANDHDQLQKQKYSCPVVFGEKWDLTTSIKVTDYVKICKRRRKTKRI</sequence>
<evidence type="ECO:0000256" key="4">
    <source>
        <dbReference type="ARBA" id="ARBA00022964"/>
    </source>
</evidence>
<evidence type="ECO:0000313" key="10">
    <source>
        <dbReference type="EMBL" id="ESO97643.1"/>
    </source>
</evidence>
<dbReference type="GeneID" id="20247604"/>
<keyword evidence="11" id="KW-1185">Reference proteome</keyword>
<keyword evidence="2" id="KW-0479">Metal-binding</keyword>
<dbReference type="Pfam" id="PF08336">
    <property type="entry name" value="P4Ha_N"/>
    <property type="match status" value="1"/>
</dbReference>
<evidence type="ECO:0000313" key="11">
    <source>
        <dbReference type="Proteomes" id="UP000030746"/>
    </source>
</evidence>
<dbReference type="HOGENOM" id="CLU_535633_0_0_1"/>
<dbReference type="OMA" id="AMGNSMY"/>
<evidence type="ECO:0000256" key="2">
    <source>
        <dbReference type="ARBA" id="ARBA00022723"/>
    </source>
</evidence>
<keyword evidence="5" id="KW-0560">Oxidoreductase</keyword>
<keyword evidence="4" id="KW-0223">Dioxygenase</keyword>
<dbReference type="InterPro" id="IPR011990">
    <property type="entry name" value="TPR-like_helical_dom_sf"/>
</dbReference>
<keyword evidence="8" id="KW-0732">Signal</keyword>
<keyword evidence="3" id="KW-0847">Vitamin C</keyword>
<feature type="domain" description="Prolyl 4-hydroxylase alpha subunit" evidence="9">
    <location>
        <begin position="331"/>
        <end position="492"/>
    </location>
</feature>
<dbReference type="OrthoDB" id="420380at2759"/>
<keyword evidence="7" id="KW-0175">Coiled coil</keyword>
<dbReference type="PANTHER" id="PTHR10869:SF244">
    <property type="entry name" value="PROLYL 4-HYDROXYLASE SUBUNIT ALPHA-2"/>
    <property type="match status" value="1"/>
</dbReference>
<dbReference type="InterPro" id="IPR045054">
    <property type="entry name" value="P4HA-like"/>
</dbReference>
<evidence type="ECO:0000256" key="3">
    <source>
        <dbReference type="ARBA" id="ARBA00022896"/>
    </source>
</evidence>
<dbReference type="Gene3D" id="1.25.40.10">
    <property type="entry name" value="Tetratricopeptide repeat domain"/>
    <property type="match status" value="1"/>
</dbReference>
<evidence type="ECO:0000256" key="8">
    <source>
        <dbReference type="SAM" id="SignalP"/>
    </source>
</evidence>
<dbReference type="InterPro" id="IPR006620">
    <property type="entry name" value="Pro_4_hyd_alph"/>
</dbReference>
<dbReference type="Gene3D" id="2.60.120.620">
    <property type="entry name" value="q2cbj1_9rhob like domain"/>
    <property type="match status" value="1"/>
</dbReference>
<name>V4A1E4_LOTGI</name>
<dbReference type="GO" id="GO:0005783">
    <property type="term" value="C:endoplasmic reticulum"/>
    <property type="evidence" value="ECO:0007669"/>
    <property type="project" value="InterPro"/>
</dbReference>
<dbReference type="EMBL" id="KB201304">
    <property type="protein sequence ID" value="ESO97643.1"/>
    <property type="molecule type" value="Genomic_DNA"/>
</dbReference>
<feature type="chain" id="PRO_5004716781" description="Prolyl 4-hydroxylase alpha subunit domain-containing protein" evidence="8">
    <location>
        <begin position="21"/>
        <end position="509"/>
    </location>
</feature>
<protein>
    <recommendedName>
        <fullName evidence="9">Prolyl 4-hydroxylase alpha subunit domain-containing protein</fullName>
    </recommendedName>
</protein>
<accession>V4A1E4</accession>
<evidence type="ECO:0000259" key="9">
    <source>
        <dbReference type="SMART" id="SM00702"/>
    </source>
</evidence>
<feature type="signal peptide" evidence="8">
    <location>
        <begin position="1"/>
        <end position="20"/>
    </location>
</feature>
<dbReference type="KEGG" id="lgi:LOTGIDRAFT_228266"/>
<dbReference type="CTD" id="20247604"/>
<dbReference type="RefSeq" id="XP_009051500.1">
    <property type="nucleotide sequence ID" value="XM_009053252.1"/>
</dbReference>
<organism evidence="10 11">
    <name type="scientific">Lottia gigantea</name>
    <name type="common">Giant owl limpet</name>
    <dbReference type="NCBI Taxonomy" id="225164"/>
    <lineage>
        <taxon>Eukaryota</taxon>
        <taxon>Metazoa</taxon>
        <taxon>Spiralia</taxon>
        <taxon>Lophotrochozoa</taxon>
        <taxon>Mollusca</taxon>
        <taxon>Gastropoda</taxon>
        <taxon>Patellogastropoda</taxon>
        <taxon>Lottioidea</taxon>
        <taxon>Lottiidae</taxon>
        <taxon>Lottia</taxon>
    </lineage>
</organism>
<dbReference type="GO" id="GO:0004656">
    <property type="term" value="F:procollagen-proline 4-dioxygenase activity"/>
    <property type="evidence" value="ECO:0007669"/>
    <property type="project" value="InterPro"/>
</dbReference>
<proteinExistence type="predicted"/>
<dbReference type="InterPro" id="IPR013547">
    <property type="entry name" value="P4H_N"/>
</dbReference>
<evidence type="ECO:0000256" key="7">
    <source>
        <dbReference type="SAM" id="Coils"/>
    </source>
</evidence>
<feature type="coiled-coil region" evidence="7">
    <location>
        <begin position="67"/>
        <end position="94"/>
    </location>
</feature>
<gene>
    <name evidence="10" type="ORF">LOTGIDRAFT_228266</name>
</gene>
<evidence type="ECO:0000256" key="1">
    <source>
        <dbReference type="ARBA" id="ARBA00001961"/>
    </source>
</evidence>
<evidence type="ECO:0000256" key="5">
    <source>
        <dbReference type="ARBA" id="ARBA00023002"/>
    </source>
</evidence>
<dbReference type="STRING" id="225164.V4A1E4"/>
<dbReference type="Proteomes" id="UP000030746">
    <property type="component" value="Unassembled WGS sequence"/>
</dbReference>